<evidence type="ECO:0000259" key="6">
    <source>
        <dbReference type="PROSITE" id="PS50016"/>
    </source>
</evidence>
<feature type="region of interest" description="Disordered" evidence="5">
    <location>
        <begin position="330"/>
        <end position="391"/>
    </location>
</feature>
<feature type="compositionally biased region" description="Basic and acidic residues" evidence="5">
    <location>
        <begin position="914"/>
        <end position="923"/>
    </location>
</feature>
<dbReference type="PROSITE" id="PS50016">
    <property type="entry name" value="ZF_PHD_2"/>
    <property type="match status" value="1"/>
</dbReference>
<evidence type="ECO:0000256" key="4">
    <source>
        <dbReference type="PROSITE-ProRule" id="PRU00146"/>
    </source>
</evidence>
<evidence type="ECO:0000313" key="8">
    <source>
        <dbReference type="Proteomes" id="UP001562354"/>
    </source>
</evidence>
<feature type="compositionally biased region" description="Acidic residues" evidence="5">
    <location>
        <begin position="231"/>
        <end position="243"/>
    </location>
</feature>
<accession>A0ABR3PL80</accession>
<sequence>MPARKRGRQEADLDSSVVAVEIPQDNPTLTKLRSMWQFGAFMQYLFLFGRVVKVDEDFDMDEFEMECLRPEPSTRLQEVALSLLKYVSSHRGLTMELFDEYTRRQYMAKAPSRNPFGEEEEPRRFLDSDVFTKVRILHQLSVWTLGNADRIRQQMPEQTERDQTSWRIEELGWDRDERAYFVLDDDRLYRRTNAPLPPTPKKAKAKPKPKSKARRSRGTRSSKRQKLLHESEDEQEEDQDVDMQDTNGHGDKTNDDADDDDFGGMKWECLAITLEDYQNFLETLRRSTDADEKVLRTRIQEQIMPIMEQRAEKQRQKALKKQRELENLQKMATAKRSSRIAGRQEMLKQKEEEEAAERARRAELAMAKKEQEKQAKMEQARESRMQTREQRLREREVKRILHEEELKRLEENSKSIENGDSRISGRALKMEMERRQMELDRLAEEEDQWVFDCSVCGMHGENLDDGTHSIACDRCNIWQHSKCHNIREEDAEREDFHFVCNDCVKKEDEAKKPKIPPLRLRMGASSSPQLERAQLAGSATPQRHTDAVAPALSPRPGSARPHHLMDGPALSPQGQSPGPPGYHPHGPEPVGIPQLAWQGSALPPPPRPLSANQGSSPPPPLSRHAANGHAASPPPFQLHQHAHASAISSANMPHLHQPYLLNGHQGTPASHMGPPSPQKAHSRPSTGHDSNVRPLSRNSSAMTPDQQHRIAQPLTYSPNTSFPPPSRPQQYQQAAGHSPTKLPSSSPGHAGQQHASFYGTPSNSQQQPHGHAHTPHGQIASNALRPSPSAAPMHSSPIPPLPTGNTPVIPQKHDTPRPASRDSVGPIPPGIRMSPSPASFARPASSSGLGKAPSHAQVPAGSSGSADPLSGAQGQPSKTSAIVPDESKGHLGLSDPGVGFPSLPNNDKWTTAEGVHHADHGRSSEIQSSGHGEVVEGGGIAGVETEFGAGSVPVKKLPPGRLSSPPNPADVFLKRV</sequence>
<dbReference type="InterPro" id="IPR001965">
    <property type="entry name" value="Znf_PHD"/>
</dbReference>
<comment type="caution">
    <text evidence="7">The sequence shown here is derived from an EMBL/GenBank/DDBJ whole genome shotgun (WGS) entry which is preliminary data.</text>
</comment>
<evidence type="ECO:0000256" key="3">
    <source>
        <dbReference type="ARBA" id="ARBA00022833"/>
    </source>
</evidence>
<dbReference type="GeneID" id="95979157"/>
<gene>
    <name evidence="7" type="ORF">AAFC00_005458</name>
</gene>
<name>A0ABR3PL80_9PEZI</name>
<feature type="region of interest" description="Disordered" evidence="5">
    <location>
        <begin position="510"/>
        <end position="636"/>
    </location>
</feature>
<feature type="domain" description="PHD-type" evidence="6">
    <location>
        <begin position="450"/>
        <end position="506"/>
    </location>
</feature>
<keyword evidence="2 4" id="KW-0863">Zinc-finger</keyword>
<feature type="region of interest" description="Disordered" evidence="5">
    <location>
        <begin position="656"/>
        <end position="976"/>
    </location>
</feature>
<dbReference type="InterPro" id="IPR019787">
    <property type="entry name" value="Znf_PHD-finger"/>
</dbReference>
<feature type="compositionally biased region" description="Basic and acidic residues" evidence="5">
    <location>
        <begin position="811"/>
        <end position="820"/>
    </location>
</feature>
<evidence type="ECO:0000256" key="2">
    <source>
        <dbReference type="ARBA" id="ARBA00022771"/>
    </source>
</evidence>
<dbReference type="SMART" id="SM00249">
    <property type="entry name" value="PHD"/>
    <property type="match status" value="1"/>
</dbReference>
<keyword evidence="8" id="KW-1185">Reference proteome</keyword>
<dbReference type="InterPro" id="IPR019786">
    <property type="entry name" value="Zinc_finger_PHD-type_CS"/>
</dbReference>
<feature type="compositionally biased region" description="Low complexity" evidence="5">
    <location>
        <begin position="786"/>
        <end position="796"/>
    </location>
</feature>
<dbReference type="PROSITE" id="PS01359">
    <property type="entry name" value="ZF_PHD_1"/>
    <property type="match status" value="1"/>
</dbReference>
<feature type="compositionally biased region" description="Polar residues" evidence="5">
    <location>
        <begin position="696"/>
        <end position="705"/>
    </location>
</feature>
<feature type="compositionally biased region" description="Low complexity" evidence="5">
    <location>
        <begin position="834"/>
        <end position="847"/>
    </location>
</feature>
<evidence type="ECO:0000256" key="1">
    <source>
        <dbReference type="ARBA" id="ARBA00022723"/>
    </source>
</evidence>
<feature type="region of interest" description="Disordered" evidence="5">
    <location>
        <begin position="190"/>
        <end position="261"/>
    </location>
</feature>
<organism evidence="7 8">
    <name type="scientific">Neodothiora populina</name>
    <dbReference type="NCBI Taxonomy" id="2781224"/>
    <lineage>
        <taxon>Eukaryota</taxon>
        <taxon>Fungi</taxon>
        <taxon>Dikarya</taxon>
        <taxon>Ascomycota</taxon>
        <taxon>Pezizomycotina</taxon>
        <taxon>Dothideomycetes</taxon>
        <taxon>Dothideomycetidae</taxon>
        <taxon>Dothideales</taxon>
        <taxon>Dothioraceae</taxon>
        <taxon>Neodothiora</taxon>
    </lineage>
</organism>
<keyword evidence="1" id="KW-0479">Metal-binding</keyword>
<feature type="compositionally biased region" description="Low complexity" evidence="5">
    <location>
        <begin position="567"/>
        <end position="576"/>
    </location>
</feature>
<reference evidence="7 8" key="1">
    <citation type="submission" date="2024-07" db="EMBL/GenBank/DDBJ databases">
        <title>Draft sequence of the Neodothiora populina.</title>
        <authorList>
            <person name="Drown D.D."/>
            <person name="Schuette U.S."/>
            <person name="Buechlein A.B."/>
            <person name="Rusch D.R."/>
            <person name="Winton L.W."/>
            <person name="Adams G.A."/>
        </authorList>
    </citation>
    <scope>NUCLEOTIDE SEQUENCE [LARGE SCALE GENOMIC DNA]</scope>
    <source>
        <strain evidence="7 8">CPC 39397</strain>
    </source>
</reference>
<feature type="compositionally biased region" description="Basic residues" evidence="5">
    <location>
        <begin position="201"/>
        <end position="226"/>
    </location>
</feature>
<dbReference type="SUPFAM" id="SSF57903">
    <property type="entry name" value="FYVE/PHD zinc finger"/>
    <property type="match status" value="1"/>
</dbReference>
<dbReference type="Proteomes" id="UP001562354">
    <property type="component" value="Unassembled WGS sequence"/>
</dbReference>
<feature type="compositionally biased region" description="Basic and acidic residues" evidence="5">
    <location>
        <begin position="345"/>
        <end position="391"/>
    </location>
</feature>
<feature type="compositionally biased region" description="Polar residues" evidence="5">
    <location>
        <begin position="728"/>
        <end position="768"/>
    </location>
</feature>
<dbReference type="RefSeq" id="XP_069203072.1">
    <property type="nucleotide sequence ID" value="XM_069345243.1"/>
</dbReference>
<evidence type="ECO:0000313" key="7">
    <source>
        <dbReference type="EMBL" id="KAL1306800.1"/>
    </source>
</evidence>
<keyword evidence="3" id="KW-0862">Zinc</keyword>
<dbReference type="InterPro" id="IPR011011">
    <property type="entry name" value="Znf_FYVE_PHD"/>
</dbReference>
<proteinExistence type="predicted"/>
<dbReference type="InterPro" id="IPR028938">
    <property type="entry name" value="Rsf1-like"/>
</dbReference>
<dbReference type="Pfam" id="PF00628">
    <property type="entry name" value="PHD"/>
    <property type="match status" value="1"/>
</dbReference>
<dbReference type="PANTHER" id="PTHR14296">
    <property type="entry name" value="REMODELING AND SPACING FACTOR 1"/>
    <property type="match status" value="1"/>
</dbReference>
<dbReference type="Gene3D" id="3.30.40.10">
    <property type="entry name" value="Zinc/RING finger domain, C3HC4 (zinc finger)"/>
    <property type="match status" value="1"/>
</dbReference>
<protein>
    <recommendedName>
        <fullName evidence="6">PHD-type domain-containing protein</fullName>
    </recommendedName>
</protein>
<dbReference type="EMBL" id="JBFMKM010000004">
    <property type="protein sequence ID" value="KAL1306800.1"/>
    <property type="molecule type" value="Genomic_DNA"/>
</dbReference>
<dbReference type="InterPro" id="IPR013083">
    <property type="entry name" value="Znf_RING/FYVE/PHD"/>
</dbReference>
<dbReference type="PANTHER" id="PTHR14296:SF3">
    <property type="entry name" value="DIKAR, ISOFORM F"/>
    <property type="match status" value="1"/>
</dbReference>
<evidence type="ECO:0000256" key="5">
    <source>
        <dbReference type="SAM" id="MobiDB-lite"/>
    </source>
</evidence>